<dbReference type="InterPro" id="IPR031856">
    <property type="entry name" value="YdaS_toxin-like"/>
</dbReference>
<dbReference type="Proteomes" id="UP001242045">
    <property type="component" value="Unassembled WGS sequence"/>
</dbReference>
<keyword evidence="1" id="KW-0238">DNA-binding</keyword>
<dbReference type="AlphaFoldDB" id="A0AAW8CRZ5"/>
<dbReference type="Pfam" id="PF15943">
    <property type="entry name" value="YdaS_toxin"/>
    <property type="match status" value="1"/>
</dbReference>
<evidence type="ECO:0000313" key="1">
    <source>
        <dbReference type="EMBL" id="MDP9893214.1"/>
    </source>
</evidence>
<accession>A0AAW8CRZ5</accession>
<comment type="caution">
    <text evidence="1">The sequence shown here is derived from an EMBL/GenBank/DDBJ whole genome shotgun (WGS) entry which is preliminary data.</text>
</comment>
<protein>
    <submittedName>
        <fullName evidence="1">DNA-binding transcriptional regulator YdaS (Cro superfamily)</fullName>
    </submittedName>
</protein>
<dbReference type="Gene3D" id="1.10.260.40">
    <property type="entry name" value="lambda repressor-like DNA-binding domains"/>
    <property type="match status" value="1"/>
</dbReference>
<dbReference type="RefSeq" id="WP_307684846.1">
    <property type="nucleotide sequence ID" value="NZ_JAUSRD010000004.1"/>
</dbReference>
<reference evidence="1" key="1">
    <citation type="submission" date="2023-07" db="EMBL/GenBank/DDBJ databases">
        <title>Sorghum-associated microbial communities from plants grown in Nebraska, USA.</title>
        <authorList>
            <person name="Schachtman D."/>
        </authorList>
    </citation>
    <scope>NUCLEOTIDE SEQUENCE</scope>
    <source>
        <strain evidence="1">DS3754</strain>
    </source>
</reference>
<dbReference type="InterPro" id="IPR010982">
    <property type="entry name" value="Lambda_DNA-bd_dom_sf"/>
</dbReference>
<dbReference type="EMBL" id="JAUSRD010000004">
    <property type="protein sequence ID" value="MDP9893214.1"/>
    <property type="molecule type" value="Genomic_DNA"/>
</dbReference>
<dbReference type="GO" id="GO:0003677">
    <property type="term" value="F:DNA binding"/>
    <property type="evidence" value="ECO:0007669"/>
    <property type="project" value="UniProtKB-KW"/>
</dbReference>
<gene>
    <name evidence="1" type="ORF">J2W31_002325</name>
</gene>
<sequence>MISIAMALNIGVMKLSEYVDGARGRQTALAIALGCQSQLVWQWSRNVRRVPAEKCPAIERATSGAVRCEDLRPDVAWDVLRMQAAAAPAEEKAA</sequence>
<organism evidence="1 2">
    <name type="scientific">Variovorax boronicumulans</name>
    <dbReference type="NCBI Taxonomy" id="436515"/>
    <lineage>
        <taxon>Bacteria</taxon>
        <taxon>Pseudomonadati</taxon>
        <taxon>Pseudomonadota</taxon>
        <taxon>Betaproteobacteria</taxon>
        <taxon>Burkholderiales</taxon>
        <taxon>Comamonadaceae</taxon>
        <taxon>Variovorax</taxon>
    </lineage>
</organism>
<dbReference type="SUPFAM" id="SSF47413">
    <property type="entry name" value="lambda repressor-like DNA-binding domains"/>
    <property type="match status" value="1"/>
</dbReference>
<proteinExistence type="predicted"/>
<name>A0AAW8CRZ5_9BURK</name>
<evidence type="ECO:0000313" key="2">
    <source>
        <dbReference type="Proteomes" id="UP001242045"/>
    </source>
</evidence>